<sequence length="21" mass="2370">MTNEPLDILNYTVLLLSGHPE</sequence>
<name>A0A0E9V3Q5_ANGAN</name>
<organism evidence="1">
    <name type="scientific">Anguilla anguilla</name>
    <name type="common">European freshwater eel</name>
    <name type="synonym">Muraena anguilla</name>
    <dbReference type="NCBI Taxonomy" id="7936"/>
    <lineage>
        <taxon>Eukaryota</taxon>
        <taxon>Metazoa</taxon>
        <taxon>Chordata</taxon>
        <taxon>Craniata</taxon>
        <taxon>Vertebrata</taxon>
        <taxon>Euteleostomi</taxon>
        <taxon>Actinopterygii</taxon>
        <taxon>Neopterygii</taxon>
        <taxon>Teleostei</taxon>
        <taxon>Anguilliformes</taxon>
        <taxon>Anguillidae</taxon>
        <taxon>Anguilla</taxon>
    </lineage>
</organism>
<reference evidence="1" key="1">
    <citation type="submission" date="2014-11" db="EMBL/GenBank/DDBJ databases">
        <authorList>
            <person name="Amaro Gonzalez C."/>
        </authorList>
    </citation>
    <scope>NUCLEOTIDE SEQUENCE</scope>
</reference>
<reference evidence="1" key="2">
    <citation type="journal article" date="2015" name="Fish Shellfish Immunol.">
        <title>Early steps in the European eel (Anguilla anguilla)-Vibrio vulnificus interaction in the gills: Role of the RtxA13 toxin.</title>
        <authorList>
            <person name="Callol A."/>
            <person name="Pajuelo D."/>
            <person name="Ebbesson L."/>
            <person name="Teles M."/>
            <person name="MacKenzie S."/>
            <person name="Amaro C."/>
        </authorList>
    </citation>
    <scope>NUCLEOTIDE SEQUENCE</scope>
</reference>
<protein>
    <submittedName>
        <fullName evidence="1">Uncharacterized protein</fullName>
    </submittedName>
</protein>
<proteinExistence type="predicted"/>
<accession>A0A0E9V3Q5</accession>
<dbReference type="AlphaFoldDB" id="A0A0E9V3Q5"/>
<evidence type="ECO:0000313" key="1">
    <source>
        <dbReference type="EMBL" id="JAH72636.1"/>
    </source>
</evidence>
<dbReference type="EMBL" id="GBXM01035941">
    <property type="protein sequence ID" value="JAH72636.1"/>
    <property type="molecule type" value="Transcribed_RNA"/>
</dbReference>